<keyword evidence="5" id="KW-0325">Glycoprotein</keyword>
<dbReference type="AlphaFoldDB" id="A0AAN7V9Z0"/>
<keyword evidence="4" id="KW-1015">Disulfide bond</keyword>
<sequence>MLSVFILSMGYGLPAQSHQFHQPIVYTSLGLIKGNDTLQTILGKTIYSFRGIRYAKAPIGDLRFRPPQPVESWEGIYDASQDGAACPQPYTNDTDEDCLFLNVYTTQMPTEHRNLNLPVLVYIHGGSYTMFSARSNLLGPDYLLDQDMVLVTLNYRLASLGFISTGDEFAPGNNGLKDQVTALKWVKQNIAHFGGNPNSVTLSGHSAGALSVSLHLVSPMSRGLFHKAVMMSGSIMGNYPVLSHQFDLAQKQARFVNCPDRNSEEIIECLKTKSATEIANTLDEFNTERCASHGTRIIT</sequence>
<comment type="caution">
    <text evidence="8">The sequence shown here is derived from an EMBL/GenBank/DDBJ whole genome shotgun (WGS) entry which is preliminary data.</text>
</comment>
<keyword evidence="2" id="KW-0719">Serine esterase</keyword>
<dbReference type="PANTHER" id="PTHR43142">
    <property type="entry name" value="CARBOXYLIC ESTER HYDROLASE"/>
    <property type="match status" value="1"/>
</dbReference>
<dbReference type="PANTHER" id="PTHR43142:SF1">
    <property type="entry name" value="CARBOXYLIC ESTER HYDROLASE"/>
    <property type="match status" value="1"/>
</dbReference>
<dbReference type="InterPro" id="IPR002018">
    <property type="entry name" value="CarbesteraseB"/>
</dbReference>
<evidence type="ECO:0000256" key="5">
    <source>
        <dbReference type="ARBA" id="ARBA00023180"/>
    </source>
</evidence>
<evidence type="ECO:0000256" key="4">
    <source>
        <dbReference type="ARBA" id="ARBA00023157"/>
    </source>
</evidence>
<dbReference type="EC" id="3.1.1.-" evidence="6"/>
<evidence type="ECO:0000256" key="6">
    <source>
        <dbReference type="RuleBase" id="RU361235"/>
    </source>
</evidence>
<keyword evidence="3 6" id="KW-0378">Hydrolase</keyword>
<evidence type="ECO:0000256" key="1">
    <source>
        <dbReference type="ARBA" id="ARBA00005964"/>
    </source>
</evidence>
<dbReference type="Pfam" id="PF00135">
    <property type="entry name" value="COesterase"/>
    <property type="match status" value="1"/>
</dbReference>
<gene>
    <name evidence="8" type="ORF">RI129_010168</name>
</gene>
<dbReference type="InterPro" id="IPR029058">
    <property type="entry name" value="AB_hydrolase_fold"/>
</dbReference>
<dbReference type="EMBL" id="JAVRBK010000007">
    <property type="protein sequence ID" value="KAK5641621.1"/>
    <property type="molecule type" value="Genomic_DNA"/>
</dbReference>
<accession>A0AAN7V9Z0</accession>
<dbReference type="Gene3D" id="3.40.50.1820">
    <property type="entry name" value="alpha/beta hydrolase"/>
    <property type="match status" value="1"/>
</dbReference>
<dbReference type="SUPFAM" id="SSF53474">
    <property type="entry name" value="alpha/beta-Hydrolases"/>
    <property type="match status" value="1"/>
</dbReference>
<dbReference type="Proteomes" id="UP001329430">
    <property type="component" value="Chromosome 7"/>
</dbReference>
<evidence type="ECO:0000256" key="3">
    <source>
        <dbReference type="ARBA" id="ARBA00022801"/>
    </source>
</evidence>
<organism evidence="8 9">
    <name type="scientific">Pyrocoelia pectoralis</name>
    <dbReference type="NCBI Taxonomy" id="417401"/>
    <lineage>
        <taxon>Eukaryota</taxon>
        <taxon>Metazoa</taxon>
        <taxon>Ecdysozoa</taxon>
        <taxon>Arthropoda</taxon>
        <taxon>Hexapoda</taxon>
        <taxon>Insecta</taxon>
        <taxon>Pterygota</taxon>
        <taxon>Neoptera</taxon>
        <taxon>Endopterygota</taxon>
        <taxon>Coleoptera</taxon>
        <taxon>Polyphaga</taxon>
        <taxon>Elateriformia</taxon>
        <taxon>Elateroidea</taxon>
        <taxon>Lampyridae</taxon>
        <taxon>Lampyrinae</taxon>
        <taxon>Pyrocoelia</taxon>
    </lineage>
</organism>
<dbReference type="InterPro" id="IPR019826">
    <property type="entry name" value="Carboxylesterase_B_AS"/>
</dbReference>
<evidence type="ECO:0000313" key="8">
    <source>
        <dbReference type="EMBL" id="KAK5641621.1"/>
    </source>
</evidence>
<reference evidence="8 9" key="1">
    <citation type="journal article" date="2024" name="Insects">
        <title>An Improved Chromosome-Level Genome Assembly of the Firefly Pyrocoelia pectoralis.</title>
        <authorList>
            <person name="Fu X."/>
            <person name="Meyer-Rochow V.B."/>
            <person name="Ballantyne L."/>
            <person name="Zhu X."/>
        </authorList>
    </citation>
    <scope>NUCLEOTIDE SEQUENCE [LARGE SCALE GENOMIC DNA]</scope>
    <source>
        <strain evidence="8">XCY_ONT2</strain>
    </source>
</reference>
<feature type="domain" description="Carboxylesterase type B" evidence="7">
    <location>
        <begin position="22"/>
        <end position="284"/>
    </location>
</feature>
<dbReference type="PROSITE" id="PS00122">
    <property type="entry name" value="CARBOXYLESTERASE_B_1"/>
    <property type="match status" value="1"/>
</dbReference>
<dbReference type="GO" id="GO:0052689">
    <property type="term" value="F:carboxylic ester hydrolase activity"/>
    <property type="evidence" value="ECO:0007669"/>
    <property type="project" value="UniProtKB-KW"/>
</dbReference>
<protein>
    <recommendedName>
        <fullName evidence="6">Carboxylic ester hydrolase</fullName>
        <ecNumber evidence="6">3.1.1.-</ecNumber>
    </recommendedName>
</protein>
<evidence type="ECO:0000256" key="2">
    <source>
        <dbReference type="ARBA" id="ARBA00022487"/>
    </source>
</evidence>
<evidence type="ECO:0000313" key="9">
    <source>
        <dbReference type="Proteomes" id="UP001329430"/>
    </source>
</evidence>
<keyword evidence="9" id="KW-1185">Reference proteome</keyword>
<name>A0AAN7V9Z0_9COLE</name>
<evidence type="ECO:0000259" key="7">
    <source>
        <dbReference type="Pfam" id="PF00135"/>
    </source>
</evidence>
<comment type="similarity">
    <text evidence="1 6">Belongs to the type-B carboxylesterase/lipase family.</text>
</comment>
<proteinExistence type="inferred from homology"/>